<feature type="domain" description="Rad4 beta-hairpin" evidence="9">
    <location>
        <begin position="722"/>
        <end position="799"/>
    </location>
</feature>
<dbReference type="PANTHER" id="PTHR12135:SF0">
    <property type="entry name" value="DNA REPAIR PROTEIN COMPLEMENTING XP-C CELLS"/>
    <property type="match status" value="1"/>
</dbReference>
<feature type="domain" description="Rad4 beta-hairpin" evidence="7">
    <location>
        <begin position="594"/>
        <end position="649"/>
    </location>
</feature>
<comment type="subcellular location">
    <subcellularLocation>
        <location evidence="1">Nucleus</location>
    </subcellularLocation>
</comment>
<dbReference type="GO" id="GO:0003684">
    <property type="term" value="F:damaged DNA binding"/>
    <property type="evidence" value="ECO:0007669"/>
    <property type="project" value="InterPro"/>
</dbReference>
<reference evidence="10 11" key="1">
    <citation type="submission" date="2019-06" db="EMBL/GenBank/DDBJ databases">
        <authorList>
            <person name="Palmer J.M."/>
        </authorList>
    </citation>
    <scope>NUCLEOTIDE SEQUENCE [LARGE SCALE GENOMIC DNA]</scope>
    <source>
        <strain evidence="10 11">TWF191</strain>
    </source>
</reference>
<feature type="compositionally biased region" description="Low complexity" evidence="6">
    <location>
        <begin position="142"/>
        <end position="159"/>
    </location>
</feature>
<feature type="domain" description="Rad4 beta-hairpin" evidence="8">
    <location>
        <begin position="651"/>
        <end position="715"/>
    </location>
</feature>
<protein>
    <recommendedName>
        <fullName evidence="12">DNA repair protein rad4</fullName>
    </recommendedName>
</protein>
<dbReference type="Pfam" id="PF10405">
    <property type="entry name" value="BHD_3"/>
    <property type="match status" value="1"/>
</dbReference>
<dbReference type="InterPro" id="IPR042488">
    <property type="entry name" value="Rad4_BHD3_sf"/>
</dbReference>
<feature type="region of interest" description="Disordered" evidence="6">
    <location>
        <begin position="669"/>
        <end position="691"/>
    </location>
</feature>
<keyword evidence="5" id="KW-0539">Nucleus</keyword>
<dbReference type="EMBL" id="WIPF01000034">
    <property type="protein sequence ID" value="KAF3224157.1"/>
    <property type="molecule type" value="Genomic_DNA"/>
</dbReference>
<proteinExistence type="inferred from homology"/>
<dbReference type="GO" id="GO:0071942">
    <property type="term" value="C:XPC complex"/>
    <property type="evidence" value="ECO:0007669"/>
    <property type="project" value="TreeGrafter"/>
</dbReference>
<dbReference type="InterPro" id="IPR036985">
    <property type="entry name" value="Transglutaminase-like_sf"/>
</dbReference>
<dbReference type="InterPro" id="IPR018325">
    <property type="entry name" value="Rad4/PNGase_transGLS-fold"/>
</dbReference>
<keyword evidence="4" id="KW-0234">DNA repair</keyword>
<evidence type="ECO:0000259" key="8">
    <source>
        <dbReference type="SMART" id="SM01031"/>
    </source>
</evidence>
<keyword evidence="3" id="KW-0227">DNA damage</keyword>
<accession>A0A7C8UU62</accession>
<dbReference type="SMART" id="SM01032">
    <property type="entry name" value="BHD_3"/>
    <property type="match status" value="1"/>
</dbReference>
<evidence type="ECO:0000256" key="3">
    <source>
        <dbReference type="ARBA" id="ARBA00022763"/>
    </source>
</evidence>
<evidence type="ECO:0000256" key="4">
    <source>
        <dbReference type="ARBA" id="ARBA00023204"/>
    </source>
</evidence>
<dbReference type="InterPro" id="IPR018327">
    <property type="entry name" value="BHD_2"/>
</dbReference>
<dbReference type="Pfam" id="PF10404">
    <property type="entry name" value="BHD_2"/>
    <property type="match status" value="1"/>
</dbReference>
<evidence type="ECO:0000256" key="2">
    <source>
        <dbReference type="ARBA" id="ARBA00009525"/>
    </source>
</evidence>
<evidence type="ECO:0000256" key="1">
    <source>
        <dbReference type="ARBA" id="ARBA00004123"/>
    </source>
</evidence>
<dbReference type="InterPro" id="IPR004583">
    <property type="entry name" value="DNA_repair_Rad4"/>
</dbReference>
<feature type="compositionally biased region" description="Acidic residues" evidence="6">
    <location>
        <begin position="169"/>
        <end position="195"/>
    </location>
</feature>
<feature type="compositionally biased region" description="Polar residues" evidence="6">
    <location>
        <begin position="1051"/>
        <end position="1062"/>
    </location>
</feature>
<dbReference type="InterPro" id="IPR018326">
    <property type="entry name" value="Rad4_beta-hairpin_dom1"/>
</dbReference>
<dbReference type="GO" id="GO:0000111">
    <property type="term" value="C:nucleotide-excision repair factor 2 complex"/>
    <property type="evidence" value="ECO:0007669"/>
    <property type="project" value="TreeGrafter"/>
</dbReference>
<evidence type="ECO:0008006" key="12">
    <source>
        <dbReference type="Google" id="ProtNLM"/>
    </source>
</evidence>
<dbReference type="Pfam" id="PF03835">
    <property type="entry name" value="Rad4"/>
    <property type="match status" value="1"/>
</dbReference>
<dbReference type="Gene3D" id="3.30.70.2460">
    <property type="entry name" value="Rad4, beta-hairpin domain BHD3"/>
    <property type="match status" value="1"/>
</dbReference>
<dbReference type="Gene3D" id="2.20.20.110">
    <property type="entry name" value="Rad4, beta-hairpin domain BHD1"/>
    <property type="match status" value="1"/>
</dbReference>
<evidence type="ECO:0000256" key="5">
    <source>
        <dbReference type="ARBA" id="ARBA00023242"/>
    </source>
</evidence>
<comment type="caution">
    <text evidence="10">The sequence shown here is derived from an EMBL/GenBank/DDBJ whole genome shotgun (WGS) entry which is preliminary data.</text>
</comment>
<dbReference type="GO" id="GO:0006298">
    <property type="term" value="P:mismatch repair"/>
    <property type="evidence" value="ECO:0007669"/>
    <property type="project" value="TreeGrafter"/>
</dbReference>
<dbReference type="SMART" id="SM01030">
    <property type="entry name" value="BHD_1"/>
    <property type="match status" value="1"/>
</dbReference>
<name>A0A7C8UU62_ORBOL</name>
<feature type="compositionally biased region" description="Low complexity" evidence="6">
    <location>
        <begin position="11"/>
        <end position="28"/>
    </location>
</feature>
<dbReference type="Gene3D" id="3.90.260.10">
    <property type="entry name" value="Transglutaminase-like"/>
    <property type="match status" value="1"/>
</dbReference>
<feature type="compositionally biased region" description="Acidic residues" evidence="6">
    <location>
        <begin position="841"/>
        <end position="860"/>
    </location>
</feature>
<dbReference type="SUPFAM" id="SSF54001">
    <property type="entry name" value="Cysteine proteinases"/>
    <property type="match status" value="1"/>
</dbReference>
<dbReference type="InterPro" id="IPR018328">
    <property type="entry name" value="Rad4_beta-hairpin_dom3"/>
</dbReference>
<feature type="compositionally biased region" description="Low complexity" evidence="6">
    <location>
        <begin position="82"/>
        <end position="103"/>
    </location>
</feature>
<evidence type="ECO:0000256" key="6">
    <source>
        <dbReference type="SAM" id="MobiDB-lite"/>
    </source>
</evidence>
<evidence type="ECO:0000313" key="10">
    <source>
        <dbReference type="EMBL" id="KAF3224157.1"/>
    </source>
</evidence>
<feature type="region of interest" description="Disordered" evidence="6">
    <location>
        <begin position="1"/>
        <end position="241"/>
    </location>
</feature>
<dbReference type="Proteomes" id="UP000483672">
    <property type="component" value="Unassembled WGS sequence"/>
</dbReference>
<sequence>MDRKRPPPSARIPRSSSSASSSSQPPRINTVHDIPPELREMLASNIRESRANNSSGSSSSSRIQETSSETPKRKKPLTRRVAGATTTSIPTASSAAALAVKAPVGGGLNSGEIGSKTSSSAATGGGQSRLSKGKAGSKETAKSVASPAKVSVAVTPAPTRKASAPAQESESEYDDDDDDDEDDEFGDDDEIEWETVDLSTLKKTTPNPPSTPSEPLILTLTIPSKPSKQKSSTGKKPPTPAERKIRLEIHKLHLLCLISHLHLRSTFCNDPKSQSSLLPILEKRIISELNDTSFQQSKIFKQGLSNAAAAFKRRYKITKPGARKALWGYTPPSFDSMWGDIPIGIDEFRSSAKKLSGSRDLGAQLFCALLRRMGLDARIVCSLQPLSWQFKAKYCIDDTKRENMRFLDEDRDDYQTSDEDVDTATFAGSPNMMFGGAGPVKTNFRIAPPVAPVRTGGVVGPPKGKKKTTKKIQIHDPTLPTYWVEVFDVVNQSWITIDPLGSGIIRPLTNLEPPQWDWENEMSYVIAFDNDNYVRDITRKYVKAYNSYTRSLRVEATLDGEKWWKRALELYTLPTFLAPDRDQFEDGLMNDRVLREGIPKSLAAMKNHPVFAIEEQLRQNEVIHPKNACGTMTGKNKKPTPVYRRQDVKQVKSATQWYMLGREIKAGEQPLKHKKARKARRAPDPDDMDLDEMEDMDGMDTGMYAHFQTITYQPEPCIGPIVPKNAYGNIDLYVPSMLPEGGVHIPHKLARVAANFLGLERFVADAVTGFDFRNGGKSTPVINGIVAGVECEEGIWEMIEYIEKEQEEEADEIRRLTMLNLWRKFLVGLRIKERVDEYAMDDEEAAVEEEGLEEEEEEDSYPSRTRTVDPAESGGFMVDQHESMTSIADSNTGGGGFFTNDLEDMAGELMRNNTKLAREKEEGRLLEEARARRAKLTEIELQKVETGEYYDPDAFEGGGGFFVGDTIVEEPKVDKGKGRALDSYIFTGEGGFFPEEPTVIEGKEMGGGFLVEESEIDPVSTSISTANIGKRKRDSTEDLGSGGFMVDEANVNINTRQNNEQPHQGPLEGENEEEEDKSMEENIGDGDDDDCDDIGDDFEYEDAGWTSD</sequence>
<evidence type="ECO:0000259" key="9">
    <source>
        <dbReference type="SMART" id="SM01032"/>
    </source>
</evidence>
<dbReference type="GO" id="GO:0006289">
    <property type="term" value="P:nucleotide-excision repair"/>
    <property type="evidence" value="ECO:0007669"/>
    <property type="project" value="InterPro"/>
</dbReference>
<feature type="compositionally biased region" description="Polar residues" evidence="6">
    <location>
        <begin position="221"/>
        <end position="234"/>
    </location>
</feature>
<comment type="similarity">
    <text evidence="2">Belongs to the XPC family.</text>
</comment>
<dbReference type="InterPro" id="IPR038765">
    <property type="entry name" value="Papain-like_cys_pep_sf"/>
</dbReference>
<dbReference type="SMART" id="SM01031">
    <property type="entry name" value="BHD_2"/>
    <property type="match status" value="1"/>
</dbReference>
<dbReference type="GO" id="GO:0003697">
    <property type="term" value="F:single-stranded DNA binding"/>
    <property type="evidence" value="ECO:0007669"/>
    <property type="project" value="TreeGrafter"/>
</dbReference>
<dbReference type="Gene3D" id="3.30.60.290">
    <property type="entry name" value="Rad4, beta-hairpin domain BHD2"/>
    <property type="match status" value="1"/>
</dbReference>
<dbReference type="AlphaFoldDB" id="A0A7C8UU62"/>
<organism evidence="10 11">
    <name type="scientific">Orbilia oligospora</name>
    <name type="common">Nematode-trapping fungus</name>
    <name type="synonym">Arthrobotrys oligospora</name>
    <dbReference type="NCBI Taxonomy" id="2813651"/>
    <lineage>
        <taxon>Eukaryota</taxon>
        <taxon>Fungi</taxon>
        <taxon>Dikarya</taxon>
        <taxon>Ascomycota</taxon>
        <taxon>Pezizomycotina</taxon>
        <taxon>Orbiliomycetes</taxon>
        <taxon>Orbiliales</taxon>
        <taxon>Orbiliaceae</taxon>
        <taxon>Orbilia</taxon>
    </lineage>
</organism>
<evidence type="ECO:0000259" key="7">
    <source>
        <dbReference type="SMART" id="SM01030"/>
    </source>
</evidence>
<feature type="region of interest" description="Disordered" evidence="6">
    <location>
        <begin position="841"/>
        <end position="875"/>
    </location>
</feature>
<evidence type="ECO:0000313" key="11">
    <source>
        <dbReference type="Proteomes" id="UP000483672"/>
    </source>
</evidence>
<dbReference type="PANTHER" id="PTHR12135">
    <property type="entry name" value="DNA REPAIR PROTEIN XP-C / RAD4"/>
    <property type="match status" value="1"/>
</dbReference>
<dbReference type="GO" id="GO:0005737">
    <property type="term" value="C:cytoplasm"/>
    <property type="evidence" value="ECO:0007669"/>
    <property type="project" value="TreeGrafter"/>
</dbReference>
<feature type="compositionally biased region" description="Acidic residues" evidence="6">
    <location>
        <begin position="1069"/>
        <end position="1102"/>
    </location>
</feature>
<dbReference type="Pfam" id="PF10403">
    <property type="entry name" value="BHD_1"/>
    <property type="match status" value="1"/>
</dbReference>
<feature type="compositionally biased region" description="Low complexity" evidence="6">
    <location>
        <begin position="51"/>
        <end position="69"/>
    </location>
</feature>
<feature type="region of interest" description="Disordered" evidence="6">
    <location>
        <begin position="1021"/>
        <end position="1108"/>
    </location>
</feature>
<gene>
    <name evidence="10" type="ORF">TWF191_006270</name>
</gene>